<keyword evidence="3" id="KW-1003">Cell membrane</keyword>
<feature type="transmembrane region" description="Helical" evidence="7">
    <location>
        <begin position="95"/>
        <end position="116"/>
    </location>
</feature>
<dbReference type="InterPro" id="IPR035906">
    <property type="entry name" value="MetI-like_sf"/>
</dbReference>
<comment type="subcellular location">
    <subcellularLocation>
        <location evidence="1 7">Cell membrane</location>
        <topology evidence="1 7">Multi-pass membrane protein</topology>
    </subcellularLocation>
</comment>
<dbReference type="RefSeq" id="WP_064231528.1">
    <property type="nucleotide sequence ID" value="NZ_LVZK01000001.1"/>
</dbReference>
<evidence type="ECO:0000313" key="10">
    <source>
        <dbReference type="Proteomes" id="UP000078368"/>
    </source>
</evidence>
<gene>
    <name evidence="9" type="ORF">A4H34_07230</name>
</gene>
<dbReference type="Gene3D" id="1.10.3720.10">
    <property type="entry name" value="MetI-like"/>
    <property type="match status" value="1"/>
</dbReference>
<evidence type="ECO:0000256" key="4">
    <source>
        <dbReference type="ARBA" id="ARBA00022692"/>
    </source>
</evidence>
<comment type="caution">
    <text evidence="9">The sequence shown here is derived from an EMBL/GenBank/DDBJ whole genome shotgun (WGS) entry which is preliminary data.</text>
</comment>
<comment type="similarity">
    <text evidence="7">Belongs to the binding-protein-dependent transport system permease family.</text>
</comment>
<proteinExistence type="inferred from homology"/>
<evidence type="ECO:0000256" key="6">
    <source>
        <dbReference type="ARBA" id="ARBA00023136"/>
    </source>
</evidence>
<evidence type="ECO:0000256" key="1">
    <source>
        <dbReference type="ARBA" id="ARBA00004651"/>
    </source>
</evidence>
<protein>
    <submittedName>
        <fullName evidence="9">Hydrogenase</fullName>
    </submittedName>
</protein>
<feature type="transmembrane region" description="Helical" evidence="7">
    <location>
        <begin position="217"/>
        <end position="240"/>
    </location>
</feature>
<name>A0A179B698_9ACTO</name>
<feature type="transmembrane region" description="Helical" evidence="7">
    <location>
        <begin position="122"/>
        <end position="142"/>
    </location>
</feature>
<sequence>MRKKNAVAPAVLGLLLLLAWDAAVRFGVVNANFLPAPVEVAKRAYEGLRDGYLASAAWATLKEALLGASLAAAVGVPLGYALARWRAFARAVQPYIGASQAIPAVAVAPLLTIWIGYGAVSITVLCAIMVVFPMIVTTAAGISRVDGDVLGAARLDGAHGLRLARSVELPMAAPSILAGLRTGFTLSFTGAVVGEMVTGGDGLGLTLTSAQHSADVTGMFAAIALLAACAMCVYTLFGLFERRAGARLDGEGAER</sequence>
<reference evidence="9 10" key="1">
    <citation type="submission" date="2016-04" db="EMBL/GenBank/DDBJ databases">
        <title>Peptidophaga gingivicola gen. nov., sp. nov., isolated from human subgingival plaque.</title>
        <authorList>
            <person name="Beall C.J."/>
            <person name="Mokrzan E.M."/>
            <person name="Griffen A.L."/>
            <person name="Leys E.J."/>
        </authorList>
    </citation>
    <scope>NUCLEOTIDE SEQUENCE [LARGE SCALE GENOMIC DNA]</scope>
    <source>
        <strain evidence="9 10">BA112</strain>
    </source>
</reference>
<keyword evidence="5 7" id="KW-1133">Transmembrane helix</keyword>
<dbReference type="STRING" id="1823756.A4H34_07230"/>
<keyword evidence="2 7" id="KW-0813">Transport</keyword>
<dbReference type="CDD" id="cd06261">
    <property type="entry name" value="TM_PBP2"/>
    <property type="match status" value="1"/>
</dbReference>
<dbReference type="InterPro" id="IPR000515">
    <property type="entry name" value="MetI-like"/>
</dbReference>
<dbReference type="GO" id="GO:0055085">
    <property type="term" value="P:transmembrane transport"/>
    <property type="evidence" value="ECO:0007669"/>
    <property type="project" value="InterPro"/>
</dbReference>
<evidence type="ECO:0000256" key="5">
    <source>
        <dbReference type="ARBA" id="ARBA00022989"/>
    </source>
</evidence>
<keyword evidence="4 7" id="KW-0812">Transmembrane</keyword>
<evidence type="ECO:0000256" key="3">
    <source>
        <dbReference type="ARBA" id="ARBA00022475"/>
    </source>
</evidence>
<dbReference type="EMBL" id="LVZK01000001">
    <property type="protein sequence ID" value="OAP86895.1"/>
    <property type="molecule type" value="Genomic_DNA"/>
</dbReference>
<keyword evidence="6 7" id="KW-0472">Membrane</keyword>
<keyword evidence="10" id="KW-1185">Reference proteome</keyword>
<organism evidence="9 10">
    <name type="scientific">Peptidiphaga gingivicola</name>
    <dbReference type="NCBI Taxonomy" id="2741497"/>
    <lineage>
        <taxon>Bacteria</taxon>
        <taxon>Bacillati</taxon>
        <taxon>Actinomycetota</taxon>
        <taxon>Actinomycetes</taxon>
        <taxon>Actinomycetales</taxon>
        <taxon>Actinomycetaceae</taxon>
        <taxon>Peptidiphaga</taxon>
    </lineage>
</organism>
<dbReference type="Pfam" id="PF00528">
    <property type="entry name" value="BPD_transp_1"/>
    <property type="match status" value="1"/>
</dbReference>
<evidence type="ECO:0000313" key="9">
    <source>
        <dbReference type="EMBL" id="OAP86895.1"/>
    </source>
</evidence>
<dbReference type="SUPFAM" id="SSF161098">
    <property type="entry name" value="MetI-like"/>
    <property type="match status" value="1"/>
</dbReference>
<feature type="domain" description="ABC transmembrane type-1" evidence="8">
    <location>
        <begin position="57"/>
        <end position="238"/>
    </location>
</feature>
<accession>A0A179B698</accession>
<dbReference type="PANTHER" id="PTHR30151:SF20">
    <property type="entry name" value="ABC TRANSPORTER PERMEASE PROTEIN HI_0355-RELATED"/>
    <property type="match status" value="1"/>
</dbReference>
<dbReference type="PROSITE" id="PS50928">
    <property type="entry name" value="ABC_TM1"/>
    <property type="match status" value="1"/>
</dbReference>
<dbReference type="PANTHER" id="PTHR30151">
    <property type="entry name" value="ALKANE SULFONATE ABC TRANSPORTER-RELATED, MEMBRANE SUBUNIT"/>
    <property type="match status" value="1"/>
</dbReference>
<dbReference type="OrthoDB" id="9801163at2"/>
<evidence type="ECO:0000256" key="2">
    <source>
        <dbReference type="ARBA" id="ARBA00022448"/>
    </source>
</evidence>
<feature type="transmembrane region" description="Helical" evidence="7">
    <location>
        <begin position="172"/>
        <end position="197"/>
    </location>
</feature>
<dbReference type="GO" id="GO:0005886">
    <property type="term" value="C:plasma membrane"/>
    <property type="evidence" value="ECO:0007669"/>
    <property type="project" value="UniProtKB-SubCell"/>
</dbReference>
<feature type="transmembrane region" description="Helical" evidence="7">
    <location>
        <begin position="64"/>
        <end position="83"/>
    </location>
</feature>
<dbReference type="AlphaFoldDB" id="A0A179B698"/>
<evidence type="ECO:0000256" key="7">
    <source>
        <dbReference type="RuleBase" id="RU363032"/>
    </source>
</evidence>
<evidence type="ECO:0000259" key="8">
    <source>
        <dbReference type="PROSITE" id="PS50928"/>
    </source>
</evidence>
<dbReference type="Proteomes" id="UP000078368">
    <property type="component" value="Unassembled WGS sequence"/>
</dbReference>